<dbReference type="SUPFAM" id="SSF53686">
    <property type="entry name" value="Tryptophan synthase beta subunit-like PLP-dependent enzymes"/>
    <property type="match status" value="1"/>
</dbReference>
<evidence type="ECO:0000313" key="2">
    <source>
        <dbReference type="EMBL" id="PKY90733.1"/>
    </source>
</evidence>
<dbReference type="Proteomes" id="UP000234384">
    <property type="component" value="Unassembled WGS sequence"/>
</dbReference>
<accession>A0A2I1K514</accession>
<name>A0A2I1K514_9LACT</name>
<dbReference type="GO" id="GO:1901605">
    <property type="term" value="P:alpha-amino acid metabolic process"/>
    <property type="evidence" value="ECO:0007669"/>
    <property type="project" value="UniProtKB-ARBA"/>
</dbReference>
<dbReference type="InterPro" id="IPR037158">
    <property type="entry name" value="Thr_synth_N_sf"/>
</dbReference>
<protein>
    <submittedName>
        <fullName evidence="2">Threonine synthase</fullName>
    </submittedName>
</protein>
<dbReference type="InterPro" id="IPR029144">
    <property type="entry name" value="Thr_synth_N"/>
</dbReference>
<dbReference type="Pfam" id="PF14821">
    <property type="entry name" value="Thr_synth_N"/>
    <property type="match status" value="1"/>
</dbReference>
<dbReference type="Gene3D" id="3.90.1380.10">
    <property type="entry name" value="Threonine synthase, N-terminal domain"/>
    <property type="match status" value="1"/>
</dbReference>
<gene>
    <name evidence="2" type="ORF">CYJ57_00735</name>
</gene>
<dbReference type="OrthoDB" id="9763107at2"/>
<evidence type="ECO:0000313" key="3">
    <source>
        <dbReference type="Proteomes" id="UP000234384"/>
    </source>
</evidence>
<reference evidence="2 3" key="1">
    <citation type="submission" date="2017-12" db="EMBL/GenBank/DDBJ databases">
        <title>Phylogenetic diversity of female urinary microbiome.</title>
        <authorList>
            <person name="Thomas-White K."/>
            <person name="Wolfe A.J."/>
        </authorList>
    </citation>
    <scope>NUCLEOTIDE SEQUENCE [LARGE SCALE GENOMIC DNA]</scope>
    <source>
        <strain evidence="2 3">UMB0898</strain>
    </source>
</reference>
<dbReference type="Gene3D" id="3.40.50.1100">
    <property type="match status" value="2"/>
</dbReference>
<dbReference type="GO" id="GO:0005737">
    <property type="term" value="C:cytoplasm"/>
    <property type="evidence" value="ECO:0007669"/>
    <property type="project" value="TreeGrafter"/>
</dbReference>
<dbReference type="AlphaFoldDB" id="A0A2I1K514"/>
<sequence>MGVRNLYYVSTQNQAHRVTAGEALLNSIAPDGGLYVPEHIPHFEVDWETFSQLSYQEMAEKILALFFDDFSSEQLSDAINSAYRERFNHYQITPVRKVSDYYILELFHGPTVAYKDISMAILPYLFEAARANIMPDKQLILMLSSTGESGKAALEAFREFDNFRVLLFYPKDIMSSLQEKQLKVHQTYPKKVVSIINNFRETVGTLEHILLDQPLTQRLEEQHWHYSSLNAINIGRVIPQIVYYYYAYAQLIRQNEITIGELVDFSIPTGNGTNLLSAYYSRRMGLPMGELICVNNENNDLYQLFTTGEFELNRPTYHTLSPSLDVRLPRNFERILYYLLNEDAEHTKHHMDELKQTGRFKLDPEDYSNIDDFIATCITNAETKAQIRQTFENHIYLLDPHSAVAMAGMRKLRREERLTHKQMVIATSSPYKFPYATLDALNIPVDGKTDRQILELTENILQYDLPESILESISTVDSHLYSITHQKLKPFLEQWFNKLD</sequence>
<dbReference type="InterPro" id="IPR036052">
    <property type="entry name" value="TrpB-like_PALP_sf"/>
</dbReference>
<dbReference type="EMBL" id="PKHE01000001">
    <property type="protein sequence ID" value="PKY90733.1"/>
    <property type="molecule type" value="Genomic_DNA"/>
</dbReference>
<dbReference type="PANTHER" id="PTHR43515">
    <property type="entry name" value="THREONINE SYNTHASE-LIKE 1"/>
    <property type="match status" value="1"/>
</dbReference>
<organism evidence="2 3">
    <name type="scientific">Falseniella ignava</name>
    <dbReference type="NCBI Taxonomy" id="137730"/>
    <lineage>
        <taxon>Bacteria</taxon>
        <taxon>Bacillati</taxon>
        <taxon>Bacillota</taxon>
        <taxon>Bacilli</taxon>
        <taxon>Lactobacillales</taxon>
        <taxon>Aerococcaceae</taxon>
        <taxon>Falseniella</taxon>
    </lineage>
</organism>
<feature type="domain" description="Threonine synthase N-terminal" evidence="1">
    <location>
        <begin position="8"/>
        <end position="83"/>
    </location>
</feature>
<dbReference type="PANTHER" id="PTHR43515:SF1">
    <property type="entry name" value="THREONINE SYNTHASE-LIKE 1"/>
    <property type="match status" value="1"/>
</dbReference>
<evidence type="ECO:0000259" key="1">
    <source>
        <dbReference type="Pfam" id="PF14821"/>
    </source>
</evidence>
<comment type="caution">
    <text evidence="2">The sequence shown here is derived from an EMBL/GenBank/DDBJ whole genome shotgun (WGS) entry which is preliminary data.</text>
</comment>
<proteinExistence type="predicted"/>